<sequence>MSCDWGCHNRFYRDTENGKIAGVCAGIADYFSWDVGMVRVLTVVAALAFTFVTVGSYIFAAMFLPVKPRDLYDDDQEEKYWRQYRKSPQETLSAAKYRFRQLERKLKKLEAYVTSDRYQLDRELEDLNRKPGNS</sequence>
<dbReference type="AlphaFoldDB" id="A0A831JYC9"/>
<evidence type="ECO:0000256" key="6">
    <source>
        <dbReference type="SAM" id="Phobius"/>
    </source>
</evidence>
<proteinExistence type="predicted"/>
<dbReference type="GO" id="GO:0005886">
    <property type="term" value="C:plasma membrane"/>
    <property type="evidence" value="ECO:0007669"/>
    <property type="project" value="UniProtKB-SubCell"/>
</dbReference>
<evidence type="ECO:0000313" key="8">
    <source>
        <dbReference type="EMBL" id="HDK38460.1"/>
    </source>
</evidence>
<dbReference type="PANTHER" id="PTHR33885:SF3">
    <property type="entry name" value="PHAGE SHOCK PROTEIN C"/>
    <property type="match status" value="1"/>
</dbReference>
<dbReference type="EMBL" id="DRCV01000243">
    <property type="protein sequence ID" value="HDK38460.1"/>
    <property type="molecule type" value="Genomic_DNA"/>
</dbReference>
<evidence type="ECO:0000256" key="3">
    <source>
        <dbReference type="ARBA" id="ARBA00022692"/>
    </source>
</evidence>
<evidence type="ECO:0000259" key="7">
    <source>
        <dbReference type="Pfam" id="PF04024"/>
    </source>
</evidence>
<gene>
    <name evidence="8" type="primary">pspC</name>
    <name evidence="8" type="ORF">ENG92_05540</name>
</gene>
<keyword evidence="3 6" id="KW-0812">Transmembrane</keyword>
<reference evidence="8" key="1">
    <citation type="journal article" date="2020" name="mSystems">
        <title>Genome- and Community-Level Interaction Insights into Carbon Utilization and Element Cycling Functions of Hydrothermarchaeota in Hydrothermal Sediment.</title>
        <authorList>
            <person name="Zhou Z."/>
            <person name="Liu Y."/>
            <person name="Xu W."/>
            <person name="Pan J."/>
            <person name="Luo Z.H."/>
            <person name="Li M."/>
        </authorList>
    </citation>
    <scope>NUCLEOTIDE SEQUENCE [LARGE SCALE GENOMIC DNA]</scope>
    <source>
        <strain evidence="8">HyVt-26</strain>
    </source>
</reference>
<accession>A0A831JYC9</accession>
<feature type="transmembrane region" description="Helical" evidence="6">
    <location>
        <begin position="40"/>
        <end position="64"/>
    </location>
</feature>
<keyword evidence="2" id="KW-1003">Cell membrane</keyword>
<dbReference type="PANTHER" id="PTHR33885">
    <property type="entry name" value="PHAGE SHOCK PROTEIN C"/>
    <property type="match status" value="1"/>
</dbReference>
<evidence type="ECO:0000256" key="5">
    <source>
        <dbReference type="ARBA" id="ARBA00023136"/>
    </source>
</evidence>
<comment type="caution">
    <text evidence="8">The sequence shown here is derived from an EMBL/GenBank/DDBJ whole genome shotgun (WGS) entry which is preliminary data.</text>
</comment>
<comment type="subcellular location">
    <subcellularLocation>
        <location evidence="1">Cell membrane</location>
        <topology evidence="1">Single-pass membrane protein</topology>
    </subcellularLocation>
</comment>
<dbReference type="Pfam" id="PF04024">
    <property type="entry name" value="PspC"/>
    <property type="match status" value="1"/>
</dbReference>
<name>A0A831JYC9_9GAMM</name>
<dbReference type="InterPro" id="IPR052027">
    <property type="entry name" value="PspC"/>
</dbReference>
<dbReference type="NCBIfam" id="TIGR02978">
    <property type="entry name" value="phageshock_pspC"/>
    <property type="match status" value="1"/>
</dbReference>
<organism evidence="8">
    <name type="scientific">Thiolapillus brandeum</name>
    <dbReference type="NCBI Taxonomy" id="1076588"/>
    <lineage>
        <taxon>Bacteria</taxon>
        <taxon>Pseudomonadati</taxon>
        <taxon>Pseudomonadota</taxon>
        <taxon>Gammaproteobacteria</taxon>
        <taxon>Chromatiales</taxon>
        <taxon>Sedimenticolaceae</taxon>
        <taxon>Thiolapillus</taxon>
    </lineage>
</organism>
<protein>
    <submittedName>
        <fullName evidence="8">Envelope stress response membrane protein PspC</fullName>
    </submittedName>
</protein>
<evidence type="ECO:0000256" key="2">
    <source>
        <dbReference type="ARBA" id="ARBA00022475"/>
    </source>
</evidence>
<dbReference type="Proteomes" id="UP000885822">
    <property type="component" value="Unassembled WGS sequence"/>
</dbReference>
<feature type="domain" description="Phage shock protein PspC N-terminal" evidence="7">
    <location>
        <begin position="10"/>
        <end position="66"/>
    </location>
</feature>
<keyword evidence="5 6" id="KW-0472">Membrane</keyword>
<keyword evidence="4 6" id="KW-1133">Transmembrane helix</keyword>
<evidence type="ECO:0000256" key="4">
    <source>
        <dbReference type="ARBA" id="ARBA00022989"/>
    </source>
</evidence>
<dbReference type="InterPro" id="IPR007168">
    <property type="entry name" value="Phageshock_PspC_N"/>
</dbReference>
<evidence type="ECO:0000256" key="1">
    <source>
        <dbReference type="ARBA" id="ARBA00004162"/>
    </source>
</evidence>
<dbReference type="InterPro" id="IPR014320">
    <property type="entry name" value="Phageshock_PspC"/>
</dbReference>